<evidence type="ECO:0000313" key="4">
    <source>
        <dbReference type="Proteomes" id="UP000755104"/>
    </source>
</evidence>
<keyword evidence="4" id="KW-1185">Reference proteome</keyword>
<organism evidence="3 4">
    <name type="scientific">Qipengyuania qiaonensis</name>
    <dbReference type="NCBI Taxonomy" id="2867240"/>
    <lineage>
        <taxon>Bacteria</taxon>
        <taxon>Pseudomonadati</taxon>
        <taxon>Pseudomonadota</taxon>
        <taxon>Alphaproteobacteria</taxon>
        <taxon>Sphingomonadales</taxon>
        <taxon>Erythrobacteraceae</taxon>
        <taxon>Qipengyuania</taxon>
    </lineage>
</organism>
<dbReference type="Pfam" id="PF18602">
    <property type="entry name" value="Rap1a"/>
    <property type="match status" value="1"/>
</dbReference>
<keyword evidence="1" id="KW-0732">Signal</keyword>
<dbReference type="InterPro" id="IPR041238">
    <property type="entry name" value="Rap1a"/>
</dbReference>
<dbReference type="EMBL" id="JAIGNO010000001">
    <property type="protein sequence ID" value="MBX7480957.1"/>
    <property type="molecule type" value="Genomic_DNA"/>
</dbReference>
<proteinExistence type="predicted"/>
<protein>
    <recommendedName>
        <fullName evidence="2">Rap1a immunity protein domain-containing protein</fullName>
    </recommendedName>
</protein>
<name>A0ABS7J7I4_9SPHN</name>
<evidence type="ECO:0000256" key="1">
    <source>
        <dbReference type="SAM" id="SignalP"/>
    </source>
</evidence>
<feature type="signal peptide" evidence="1">
    <location>
        <begin position="1"/>
        <end position="21"/>
    </location>
</feature>
<evidence type="ECO:0000259" key="2">
    <source>
        <dbReference type="Pfam" id="PF18602"/>
    </source>
</evidence>
<dbReference type="Proteomes" id="UP000755104">
    <property type="component" value="Unassembled WGS sequence"/>
</dbReference>
<feature type="chain" id="PRO_5045757977" description="Rap1a immunity protein domain-containing protein" evidence="1">
    <location>
        <begin position="22"/>
        <end position="122"/>
    </location>
</feature>
<evidence type="ECO:0000313" key="3">
    <source>
        <dbReference type="EMBL" id="MBX7480957.1"/>
    </source>
</evidence>
<dbReference type="Gene3D" id="1.10.890.40">
    <property type="match status" value="1"/>
</dbReference>
<accession>A0ABS7J7I4</accession>
<comment type="caution">
    <text evidence="3">The sequence shown here is derived from an EMBL/GenBank/DDBJ whole genome shotgun (WGS) entry which is preliminary data.</text>
</comment>
<reference evidence="3 4" key="1">
    <citation type="submission" date="2021-08" db="EMBL/GenBank/DDBJ databases">
        <title>Comparative Genomics Analysis of the Genus Qipengyuania Reveals Extensive Genetic Diversity and Metabolic Versatility, Including the Description of Fifteen Novel Species.</title>
        <authorList>
            <person name="Liu Y."/>
        </authorList>
    </citation>
    <scope>NUCLEOTIDE SEQUENCE [LARGE SCALE GENOMIC DNA]</scope>
    <source>
        <strain evidence="3 4">6D47A</strain>
    </source>
</reference>
<feature type="domain" description="Rap1a immunity protein" evidence="2">
    <location>
        <begin position="28"/>
        <end position="119"/>
    </location>
</feature>
<gene>
    <name evidence="3" type="ORF">K3174_00305</name>
</gene>
<sequence length="122" mass="13294">MKLLIALSAIVFAVTPATVRADTTFVNGNILLERCRPGVDDPSTQILVGNCYGYVAGAVDTFEILQSAKIIDRYYCMPNGVSVEQLAAITVKYLNDNPSERHNIGSSLILKALIQSFPCDRD</sequence>
<dbReference type="RefSeq" id="WP_221554852.1">
    <property type="nucleotide sequence ID" value="NZ_JAIGNO010000001.1"/>
</dbReference>